<proteinExistence type="predicted"/>
<evidence type="ECO:0000313" key="1">
    <source>
        <dbReference type="EMBL" id="CAG9947972.1"/>
    </source>
</evidence>
<dbReference type="EMBL" id="CADEHS020000014">
    <property type="protein sequence ID" value="CAG9947972.1"/>
    <property type="molecule type" value="Genomic_DNA"/>
</dbReference>
<organism evidence="1 2">
    <name type="scientific">Clonostachys rosea f. rosea IK726</name>
    <dbReference type="NCBI Taxonomy" id="1349383"/>
    <lineage>
        <taxon>Eukaryota</taxon>
        <taxon>Fungi</taxon>
        <taxon>Dikarya</taxon>
        <taxon>Ascomycota</taxon>
        <taxon>Pezizomycotina</taxon>
        <taxon>Sordariomycetes</taxon>
        <taxon>Hypocreomycetidae</taxon>
        <taxon>Hypocreales</taxon>
        <taxon>Bionectriaceae</taxon>
        <taxon>Clonostachys</taxon>
    </lineage>
</organism>
<name>A0ACA9U571_BIOOC</name>
<comment type="caution">
    <text evidence="1">The sequence shown here is derived from an EMBL/GenBank/DDBJ whole genome shotgun (WGS) entry which is preliminary data.</text>
</comment>
<reference evidence="1" key="2">
    <citation type="submission" date="2021-10" db="EMBL/GenBank/DDBJ databases">
        <authorList>
            <person name="Piombo E."/>
        </authorList>
    </citation>
    <scope>NUCLEOTIDE SEQUENCE</scope>
</reference>
<gene>
    <name evidence="1" type="ORF">CRV2_00013506</name>
</gene>
<reference evidence="1" key="1">
    <citation type="submission" date="2020-04" db="EMBL/GenBank/DDBJ databases">
        <authorList>
            <person name="Broberg M."/>
        </authorList>
    </citation>
    <scope>NUCLEOTIDE SEQUENCE</scope>
</reference>
<accession>A0ACA9U571</accession>
<keyword evidence="2" id="KW-1185">Reference proteome</keyword>
<sequence length="509" mass="56370">MMEPAGRKKRFTQRSRKGCFECRRDHRKCDELRPTCGRCRSLRQGCTYGQRISWGGRAFDRSSFGQLMASEEPRRGAEGQVHILHSQGDDPGQAKRPFIYGTVRSNAHIIATASKKTTPLLCDYISLFPRLSSPGKVLLDYFVHAADSFSCDDEVKDQFCGTFIQMAANNDPLMASILALAAAHRVNIGLEQDKEELGALHLSAVKQLRMGLSTSADEPLMAAALLLCYTEVISGGANGSSWRLHLEGAGSLFAARWPAWTIHSSDPTRAFICQCFVSLVALANVSGLPPSCAVSERALGMVSQDGPRPYIDNFTAYSSDLMSVLFELGQLIRDRQQVSSQCTTNTAMSIEERSLRLLNRLDSMTVAAYAAASSTDKSQRRINELFRQATILQIHQRIRGLPPSSREIQRLVNSILALLSTFEIKPGPGFGVLLFYPAFSAGTGAVNLSQRQQVRDLLNSMVQVMGFMNLRQGLNLLEILWSHRDCYGEDHSNASWETLFAENVDIILY</sequence>
<evidence type="ECO:0000313" key="2">
    <source>
        <dbReference type="Proteomes" id="UP000836387"/>
    </source>
</evidence>
<dbReference type="Proteomes" id="UP000836387">
    <property type="component" value="Unassembled WGS sequence"/>
</dbReference>
<protein>
    <submittedName>
        <fullName evidence="1">Uncharacterized protein</fullName>
    </submittedName>
</protein>